<keyword evidence="4" id="KW-1185">Reference proteome</keyword>
<proteinExistence type="predicted"/>
<feature type="region of interest" description="Disordered" evidence="2">
    <location>
        <begin position="299"/>
        <end position="359"/>
    </location>
</feature>
<dbReference type="KEGG" id="tmn:UCRPA7_8048"/>
<feature type="coiled-coil region" evidence="1">
    <location>
        <begin position="43"/>
        <end position="126"/>
    </location>
</feature>
<name>R8BAX1_PHAM7</name>
<dbReference type="RefSeq" id="XP_007918759.1">
    <property type="nucleotide sequence ID" value="XM_007920568.1"/>
</dbReference>
<evidence type="ECO:0000256" key="2">
    <source>
        <dbReference type="SAM" id="MobiDB-lite"/>
    </source>
</evidence>
<accession>R8BAX1</accession>
<dbReference type="GeneID" id="19328863"/>
<sequence length="359" mass="42939">MLVEHKEACQHMTCRCGAEFCYVCGQIWRSCSCTMEQLAVIKAIAERRARQRLEAQERELREARELEEALQQIAELEKEEERKKELARQERERRYKEFVGRKYLELRDTLEELNSLQKIMLQYQHDRERDLLNVRAQEAKDGLQKKQYAQRQELETITHSKITEKELKWERSYHARVVFERKLEAEYRKELEEYWAEKEDGAQQIETAMRAYMKKNDKRYHAWKKWRDEEIEKYRFTVEEEQAIREELMDHKMHCLEESFKIQVAEFKLKEKAELLWFDLVIDERTRMIKELEEVEREAGAGDDFDIEAHPGLPLNGDEAGPSHTRWGAIQEPKRKAPAPPTKIEKSDSEITKSGGNET</sequence>
<protein>
    <submittedName>
        <fullName evidence="3">Putative ibr domain-containing protein</fullName>
    </submittedName>
</protein>
<organism evidence="3 4">
    <name type="scientific">Phaeoacremonium minimum (strain UCR-PA7)</name>
    <name type="common">Esca disease fungus</name>
    <name type="synonym">Togninia minima</name>
    <dbReference type="NCBI Taxonomy" id="1286976"/>
    <lineage>
        <taxon>Eukaryota</taxon>
        <taxon>Fungi</taxon>
        <taxon>Dikarya</taxon>
        <taxon>Ascomycota</taxon>
        <taxon>Pezizomycotina</taxon>
        <taxon>Sordariomycetes</taxon>
        <taxon>Sordariomycetidae</taxon>
        <taxon>Togniniales</taxon>
        <taxon>Togniniaceae</taxon>
        <taxon>Phaeoacremonium</taxon>
    </lineage>
</organism>
<dbReference type="eggNOG" id="KOG1812">
    <property type="taxonomic scope" value="Eukaryota"/>
</dbReference>
<evidence type="ECO:0000256" key="1">
    <source>
        <dbReference type="SAM" id="Coils"/>
    </source>
</evidence>
<gene>
    <name evidence="3" type="ORF">UCRPA7_8048</name>
</gene>
<reference evidence="4" key="1">
    <citation type="journal article" date="2013" name="Genome Announc.">
        <title>Draft genome sequence of the ascomycete Phaeoacremonium aleophilum strain UCR-PA7, a causal agent of the esca disease complex in grapevines.</title>
        <authorList>
            <person name="Blanco-Ulate B."/>
            <person name="Rolshausen P."/>
            <person name="Cantu D."/>
        </authorList>
    </citation>
    <scope>NUCLEOTIDE SEQUENCE [LARGE SCALE GENOMIC DNA]</scope>
    <source>
        <strain evidence="4">UCR-PA7</strain>
    </source>
</reference>
<keyword evidence="1" id="KW-0175">Coiled coil</keyword>
<dbReference type="Gene3D" id="1.20.120.1750">
    <property type="match status" value="1"/>
</dbReference>
<dbReference type="AlphaFoldDB" id="R8BAX1"/>
<evidence type="ECO:0000313" key="4">
    <source>
        <dbReference type="Proteomes" id="UP000014074"/>
    </source>
</evidence>
<evidence type="ECO:0000313" key="3">
    <source>
        <dbReference type="EMBL" id="EON96450.1"/>
    </source>
</evidence>
<dbReference type="Proteomes" id="UP000014074">
    <property type="component" value="Unassembled WGS sequence"/>
</dbReference>
<dbReference type="HOGENOM" id="CLU_772046_0_0_1"/>
<dbReference type="OrthoDB" id="9977870at2759"/>
<dbReference type="CDD" id="cd22584">
    <property type="entry name" value="Rcat_RBR_unk"/>
    <property type="match status" value="1"/>
</dbReference>
<dbReference type="EMBL" id="KB933340">
    <property type="protein sequence ID" value="EON96450.1"/>
    <property type="molecule type" value="Genomic_DNA"/>
</dbReference>
<dbReference type="SUPFAM" id="SSF57850">
    <property type="entry name" value="RING/U-box"/>
    <property type="match status" value="1"/>
</dbReference>